<evidence type="ECO:0008006" key="3">
    <source>
        <dbReference type="Google" id="ProtNLM"/>
    </source>
</evidence>
<sequence>MNTFMIDMCSIDIIAKDDEFSALLKQHNRTGKIRLLTTDVLEEQYRHPKVPRNSRELLSALIFERVEAEAFIWGFHWGAKWGDGSHTGMSVDSIMTANRNHIEDALIAVTGVGNADVLVTEDERLRKKMRSSQSRCEVWNSSQLRQYVLSL</sequence>
<proteinExistence type="predicted"/>
<reference evidence="1" key="1">
    <citation type="submission" date="2020-06" db="EMBL/GenBank/DDBJ databases">
        <title>Novel chitinolytic bacterium.</title>
        <authorList>
            <person name="Ungkulpasvich U."/>
            <person name="Kosugi A."/>
            <person name="Uke A."/>
        </authorList>
    </citation>
    <scope>NUCLEOTIDE SEQUENCE</scope>
    <source>
        <strain evidence="1">UUS1-1</strain>
    </source>
</reference>
<organism evidence="1 2">
    <name type="scientific">Capillibacterium thermochitinicola</name>
    <dbReference type="NCBI Taxonomy" id="2699427"/>
    <lineage>
        <taxon>Bacteria</taxon>
        <taxon>Bacillati</taxon>
        <taxon>Bacillota</taxon>
        <taxon>Capillibacterium</taxon>
    </lineage>
</organism>
<dbReference type="RefSeq" id="WP_181340619.1">
    <property type="nucleotide sequence ID" value="NZ_JAAKDE010000074.1"/>
</dbReference>
<accession>A0A8J6I2S2</accession>
<dbReference type="AlphaFoldDB" id="A0A8J6I2S2"/>
<dbReference type="Proteomes" id="UP000657177">
    <property type="component" value="Unassembled WGS sequence"/>
</dbReference>
<comment type="caution">
    <text evidence="1">The sequence shown here is derived from an EMBL/GenBank/DDBJ whole genome shotgun (WGS) entry which is preliminary data.</text>
</comment>
<dbReference type="EMBL" id="JAAKDE010000074">
    <property type="protein sequence ID" value="MBA2134158.1"/>
    <property type="molecule type" value="Genomic_DNA"/>
</dbReference>
<evidence type="ECO:0000313" key="2">
    <source>
        <dbReference type="Proteomes" id="UP000657177"/>
    </source>
</evidence>
<gene>
    <name evidence="1" type="ORF">G5B42_11550</name>
</gene>
<evidence type="ECO:0000313" key="1">
    <source>
        <dbReference type="EMBL" id="MBA2134158.1"/>
    </source>
</evidence>
<protein>
    <recommendedName>
        <fullName evidence="3">PIN domain-containing protein</fullName>
    </recommendedName>
</protein>
<name>A0A8J6I2S2_9FIRM</name>
<keyword evidence="2" id="KW-1185">Reference proteome</keyword>